<organism evidence="3 4">
    <name type="scientific">Zalerion maritima</name>
    <dbReference type="NCBI Taxonomy" id="339359"/>
    <lineage>
        <taxon>Eukaryota</taxon>
        <taxon>Fungi</taxon>
        <taxon>Dikarya</taxon>
        <taxon>Ascomycota</taxon>
        <taxon>Pezizomycotina</taxon>
        <taxon>Sordariomycetes</taxon>
        <taxon>Lulworthiomycetidae</taxon>
        <taxon>Lulworthiales</taxon>
        <taxon>Lulworthiaceae</taxon>
        <taxon>Zalerion</taxon>
    </lineage>
</organism>
<evidence type="ECO:0000313" key="4">
    <source>
        <dbReference type="Proteomes" id="UP001201980"/>
    </source>
</evidence>
<accession>A0AAD5WP95</accession>
<proteinExistence type="predicted"/>
<feature type="domain" description="Ecp2 effector protein-like" evidence="2">
    <location>
        <begin position="81"/>
        <end position="191"/>
    </location>
</feature>
<reference evidence="3" key="1">
    <citation type="submission" date="2022-07" db="EMBL/GenBank/DDBJ databases">
        <title>Draft genome sequence of Zalerion maritima ATCC 34329, a (micro)plastics degrading marine fungus.</title>
        <authorList>
            <person name="Paco A."/>
            <person name="Goncalves M.F.M."/>
            <person name="Rocha-Santos T.A.P."/>
            <person name="Alves A."/>
        </authorList>
    </citation>
    <scope>NUCLEOTIDE SEQUENCE</scope>
    <source>
        <strain evidence="3">ATCC 34329</strain>
    </source>
</reference>
<protein>
    <recommendedName>
        <fullName evidence="2">Ecp2 effector protein-like domain-containing protein</fullName>
    </recommendedName>
</protein>
<evidence type="ECO:0000259" key="2">
    <source>
        <dbReference type="Pfam" id="PF14856"/>
    </source>
</evidence>
<name>A0AAD5WP95_9PEZI</name>
<dbReference type="Proteomes" id="UP001201980">
    <property type="component" value="Unassembled WGS sequence"/>
</dbReference>
<keyword evidence="1" id="KW-0732">Signal</keyword>
<dbReference type="Pfam" id="PF14856">
    <property type="entry name" value="Hce2"/>
    <property type="match status" value="1"/>
</dbReference>
<comment type="caution">
    <text evidence="3">The sequence shown here is derived from an EMBL/GenBank/DDBJ whole genome shotgun (WGS) entry which is preliminary data.</text>
</comment>
<feature type="signal peptide" evidence="1">
    <location>
        <begin position="1"/>
        <end position="17"/>
    </location>
</feature>
<dbReference type="InterPro" id="IPR029226">
    <property type="entry name" value="Ecp2-like"/>
</dbReference>
<keyword evidence="4" id="KW-1185">Reference proteome</keyword>
<evidence type="ECO:0000313" key="3">
    <source>
        <dbReference type="EMBL" id="KAJ2897128.1"/>
    </source>
</evidence>
<gene>
    <name evidence="3" type="ORF">MKZ38_004946</name>
</gene>
<feature type="chain" id="PRO_5042042750" description="Ecp2 effector protein-like domain-containing protein" evidence="1">
    <location>
        <begin position="18"/>
        <end position="221"/>
    </location>
</feature>
<sequence>MNLSTLLAAMLSGAALATPHALRAADAEMHPHNFHLKDGTPLEIMMAGTFRPSQPQSRAAADINNPGMEWHHTDRDSRDECRDHSFMSFTDTHHTPAPRSMCEGLRHLWRDCVDCKGYWDINGAKAMPESGLYYKLFRLGDCTLGIRSDKARSEEWKIGDQDLVEAMDNALDKVDPAGGGGGVLATGTWYCHTERSGTPLPARKEKEVASSFHGSMMEKEY</sequence>
<dbReference type="AlphaFoldDB" id="A0AAD5WP95"/>
<dbReference type="EMBL" id="JAKWBI020000292">
    <property type="protein sequence ID" value="KAJ2897128.1"/>
    <property type="molecule type" value="Genomic_DNA"/>
</dbReference>
<evidence type="ECO:0000256" key="1">
    <source>
        <dbReference type="SAM" id="SignalP"/>
    </source>
</evidence>